<accession>A0ABX1QZE6</accession>
<evidence type="ECO:0008006" key="3">
    <source>
        <dbReference type="Google" id="ProtNLM"/>
    </source>
</evidence>
<reference evidence="1 2" key="1">
    <citation type="submission" date="2020-03" db="EMBL/GenBank/DDBJ databases">
        <title>Alteromonas ponticola sp. nov., isolated from seawater.</title>
        <authorList>
            <person name="Yoon J.-H."/>
            <person name="Kim Y.-O."/>
        </authorList>
    </citation>
    <scope>NUCLEOTIDE SEQUENCE [LARGE SCALE GENOMIC DNA]</scope>
    <source>
        <strain evidence="1 2">MYP5</strain>
    </source>
</reference>
<protein>
    <recommendedName>
        <fullName evidence="3">Asparagine synthetase domain-containing protein</fullName>
    </recommendedName>
</protein>
<dbReference type="RefSeq" id="WP_169209630.1">
    <property type="nucleotide sequence ID" value="NZ_JAATNW010000002.1"/>
</dbReference>
<organism evidence="1 2">
    <name type="scientific">Alteromonas ponticola</name>
    <dbReference type="NCBI Taxonomy" id="2720613"/>
    <lineage>
        <taxon>Bacteria</taxon>
        <taxon>Pseudomonadati</taxon>
        <taxon>Pseudomonadota</taxon>
        <taxon>Gammaproteobacteria</taxon>
        <taxon>Alteromonadales</taxon>
        <taxon>Alteromonadaceae</taxon>
        <taxon>Alteromonas/Salinimonas group</taxon>
        <taxon>Alteromonas</taxon>
    </lineage>
</organism>
<comment type="caution">
    <text evidence="1">The sequence shown here is derived from an EMBL/GenBank/DDBJ whole genome shotgun (WGS) entry which is preliminary data.</text>
</comment>
<sequence length="583" mass="66230">MESKRTKGKGFLLGVSATPIRFRHEKDFKNSVQFSGAVLLYDGDYSKNVMVQPTEQTLLIYKGDRHLYKSFAGSLGEFWRKPVNEIAGTLVKFCESEQKLEVRTDFLGSEPLYYAVIENTFWITDRIDNFSRFFSFSIDLQSVYTFMTIGSTVSSRTVLKDVLQTNELSTLTFDNATNALTIDMSHHWSAEKDADVPALKSSLNSRLMEVLSDTPESSLMLSAGWDSRVLLANPKNIRCTYTHGDLTSREIDIAFRLGRSLQVPMNFLPLEETEFGADANQTMLDLNGHCLFPHWLKASQFLNSQAALPITSGMFVEHFSGHYGLNIIPGRGRKTRTINSLLFPAVYEKIANDEAVNLLTPLLAKGFDSLPWFFADDVDFAQIQKEFKHNVNACLQSYSDTGTNGIHELCERFKMMHVERQFMANQTKSAGALSGYHHPYVDGRFSQAVLQLKYKHRIGYKLSQEFVQLNKPELLSTPLAATLVSAKSPIVLQEASRFARITGELVYKKVLNKIPKGLGWNNFQFLNQTGVFHDYIDALRHPVWDKQKMHSFVDRWITSDRDAYTLVQMLGRIATVDYQIKCI</sequence>
<proteinExistence type="predicted"/>
<keyword evidence="2" id="KW-1185">Reference proteome</keyword>
<evidence type="ECO:0000313" key="1">
    <source>
        <dbReference type="EMBL" id="NMH59051.1"/>
    </source>
</evidence>
<name>A0ABX1QZE6_9ALTE</name>
<dbReference type="EMBL" id="JAATNW010000002">
    <property type="protein sequence ID" value="NMH59051.1"/>
    <property type="molecule type" value="Genomic_DNA"/>
</dbReference>
<gene>
    <name evidence="1" type="ORF">HCJ96_03330</name>
</gene>
<evidence type="ECO:0000313" key="2">
    <source>
        <dbReference type="Proteomes" id="UP000709336"/>
    </source>
</evidence>
<dbReference type="Proteomes" id="UP000709336">
    <property type="component" value="Unassembled WGS sequence"/>
</dbReference>